<proteinExistence type="predicted"/>
<dbReference type="Proteomes" id="UP001165498">
    <property type="component" value="Unassembled WGS sequence"/>
</dbReference>
<protein>
    <submittedName>
        <fullName evidence="1">Uncharacterized protein</fullName>
    </submittedName>
</protein>
<keyword evidence="2" id="KW-1185">Reference proteome</keyword>
<evidence type="ECO:0000313" key="2">
    <source>
        <dbReference type="Proteomes" id="UP001165498"/>
    </source>
</evidence>
<evidence type="ECO:0000313" key="1">
    <source>
        <dbReference type="EMBL" id="MCQ4163904.1"/>
    </source>
</evidence>
<name>A0ABT1QMZ8_9GAMM</name>
<comment type="caution">
    <text evidence="1">The sequence shown here is derived from an EMBL/GenBank/DDBJ whole genome shotgun (WGS) entry which is preliminary data.</text>
</comment>
<sequence>MAEIMPRAYAQRGQHVEEGALLGFVVAGGFAGAQGVAVAVQRGGAGPEEDLRHIVQTAADLGGRQHQVHRAGAYGGTRHVAVLAVSGRLHQGESAEFLDLGQAQRTVAAGARQQDADGALALRFGQAAEEQVEGRRLLACIGRGGLDMAALEHQAGIRRDQIKMAAAQRLAPGELLHLERGGALQDFHCIVLALRIHSQGNDDGDVPGAEVFQQLGQRGQCAGRAADSDHQRLFPGWHPVAPLVLAGSAGTGIAGHDRVSRYDNGR</sequence>
<reference evidence="1" key="1">
    <citation type="submission" date="2022-07" db="EMBL/GenBank/DDBJ databases">
        <title>Tahibacter sp., a new gammaproteobacterium isolated from the silt sample collected at pig farm.</title>
        <authorList>
            <person name="Chen H."/>
        </authorList>
    </citation>
    <scope>NUCLEOTIDE SEQUENCE</scope>
    <source>
        <strain evidence="1">P2K</strain>
    </source>
</reference>
<dbReference type="EMBL" id="JANFQO010000003">
    <property type="protein sequence ID" value="MCQ4163904.1"/>
    <property type="molecule type" value="Genomic_DNA"/>
</dbReference>
<organism evidence="1 2">
    <name type="scientific">Tahibacter harae</name>
    <dbReference type="NCBI Taxonomy" id="2963937"/>
    <lineage>
        <taxon>Bacteria</taxon>
        <taxon>Pseudomonadati</taxon>
        <taxon>Pseudomonadota</taxon>
        <taxon>Gammaproteobacteria</taxon>
        <taxon>Lysobacterales</taxon>
        <taxon>Rhodanobacteraceae</taxon>
        <taxon>Tahibacter</taxon>
    </lineage>
</organism>
<gene>
    <name evidence="1" type="ORF">NM961_04190</name>
</gene>
<accession>A0ABT1QMZ8</accession>